<dbReference type="EMBL" id="CP017244">
    <property type="protein sequence ID" value="APO79150.1"/>
    <property type="molecule type" value="Genomic_DNA"/>
</dbReference>
<dbReference type="Gene3D" id="3.40.630.30">
    <property type="match status" value="1"/>
</dbReference>
<keyword evidence="2" id="KW-0614">Plasmid</keyword>
<gene>
    <name evidence="2" type="ORF">AM571_PC01418</name>
</gene>
<evidence type="ECO:0000313" key="2">
    <source>
        <dbReference type="EMBL" id="APO79150.1"/>
    </source>
</evidence>
<keyword evidence="2" id="KW-0808">Transferase</keyword>
<dbReference type="GO" id="GO:0016747">
    <property type="term" value="F:acyltransferase activity, transferring groups other than amino-acyl groups"/>
    <property type="evidence" value="ECO:0007669"/>
    <property type="project" value="InterPro"/>
</dbReference>
<reference evidence="2 3" key="1">
    <citation type="submission" date="2016-09" db="EMBL/GenBank/DDBJ databases">
        <title>The complete genome sequences of Rhizobium gallicum, symbiovars gallicum and phaseoli, symbionts associated to common bean (Phaseolus vulgaris).</title>
        <authorList>
            <person name="Bustos P."/>
            <person name="Santamaria R.I."/>
            <person name="Perez-Carrascal O.M."/>
            <person name="Juarez S."/>
            <person name="Lozano L."/>
            <person name="Martinez-Flores I."/>
            <person name="Martinez-Romero E."/>
            <person name="Cevallos M."/>
            <person name="Romero D."/>
            <person name="Davila G."/>
            <person name="Gonzalez V."/>
        </authorList>
    </citation>
    <scope>NUCLEOTIDE SEQUENCE [LARGE SCALE GENOMIC DNA]</scope>
    <source>
        <strain evidence="2 3">8C-3</strain>
        <plasmid evidence="3">Plasmid prsp8c3c</plasmid>
    </source>
</reference>
<proteinExistence type="predicted"/>
<dbReference type="InterPro" id="IPR000182">
    <property type="entry name" value="GNAT_dom"/>
</dbReference>
<geneLocation type="plasmid" evidence="3">
    <name>prsp8c3c</name>
</geneLocation>
<organism evidence="2 3">
    <name type="scientific">Rhizobium etli 8C-3</name>
    <dbReference type="NCBI Taxonomy" id="538025"/>
    <lineage>
        <taxon>Bacteria</taxon>
        <taxon>Pseudomonadati</taxon>
        <taxon>Pseudomonadota</taxon>
        <taxon>Alphaproteobacteria</taxon>
        <taxon>Hyphomicrobiales</taxon>
        <taxon>Rhizobiaceae</taxon>
        <taxon>Rhizobium/Agrobacterium group</taxon>
        <taxon>Rhizobium</taxon>
    </lineage>
</organism>
<dbReference type="AlphaFoldDB" id="A0A1L5PGM0"/>
<dbReference type="RefSeq" id="WP_074064918.1">
    <property type="nucleotide sequence ID" value="NZ_CP017244.1"/>
</dbReference>
<accession>A0A1L5PGM0</accession>
<dbReference type="InterPro" id="IPR016181">
    <property type="entry name" value="Acyl_CoA_acyltransferase"/>
</dbReference>
<dbReference type="Proteomes" id="UP000185109">
    <property type="component" value="Plasmid pRsp8C3c"/>
</dbReference>
<dbReference type="CDD" id="cd04301">
    <property type="entry name" value="NAT_SF"/>
    <property type="match status" value="1"/>
</dbReference>
<sequence length="174" mass="18800">MRIRNETIADIPAIRALISTAFAAKDHSSQTEAAIVDALRRNRALSATLVAEDEGQIVGHIAFSPVMINRRDLGWYGLGPLAVTPERQGEGIGTRLVKDGLGAILKLGAQGCVLLGDPGYYGRFGFKADARLRLADYPAEYFQALCFSGEMPSGMVTYDAAFDLTNDEASRHKP</sequence>
<name>A0A1L5PGM0_RHIET</name>
<dbReference type="PANTHER" id="PTHR43617">
    <property type="entry name" value="L-AMINO ACID N-ACETYLTRANSFERASE"/>
    <property type="match status" value="1"/>
</dbReference>
<evidence type="ECO:0000259" key="1">
    <source>
        <dbReference type="PROSITE" id="PS51186"/>
    </source>
</evidence>
<protein>
    <submittedName>
        <fullName evidence="2">N-acetyltransferase family protein</fullName>
    </submittedName>
</protein>
<dbReference type="SUPFAM" id="SSF55729">
    <property type="entry name" value="Acyl-CoA N-acyltransferases (Nat)"/>
    <property type="match status" value="1"/>
</dbReference>
<dbReference type="InterPro" id="IPR050276">
    <property type="entry name" value="MshD_Acetyltransferase"/>
</dbReference>
<dbReference type="Pfam" id="PF13527">
    <property type="entry name" value="Acetyltransf_9"/>
    <property type="match status" value="1"/>
</dbReference>
<feature type="domain" description="N-acetyltransferase" evidence="1">
    <location>
        <begin position="1"/>
        <end position="152"/>
    </location>
</feature>
<dbReference type="PROSITE" id="PS51186">
    <property type="entry name" value="GNAT"/>
    <property type="match status" value="1"/>
</dbReference>
<evidence type="ECO:0000313" key="3">
    <source>
        <dbReference type="Proteomes" id="UP000185109"/>
    </source>
</evidence>
<dbReference type="PANTHER" id="PTHR43617:SF2">
    <property type="entry name" value="UPF0039 PROTEIN SLL0451"/>
    <property type="match status" value="1"/>
</dbReference>